<name>A0A0W1B4R2_9BACL</name>
<reference evidence="4 5" key="1">
    <citation type="journal article" date="2015" name="Int. Biodeterior. Biodegradation">
        <title>Physiological and genetic screening methods for the isolation of methyl tert-butyl ether-degrading bacteria for bioremediation purposes.</title>
        <authorList>
            <person name="Guisado I.M."/>
            <person name="Purswani J."/>
            <person name="Gonzalez Lopez J."/>
            <person name="Pozo C."/>
        </authorList>
    </citation>
    <scope>NUCLEOTIDE SEQUENCE [LARGE SCALE GENOMIC DNA]</scope>
    <source>
        <strain evidence="4 5">SH7</strain>
    </source>
</reference>
<dbReference type="OrthoDB" id="9809781at2"/>
<feature type="domain" description="Copper amine oxidase-like N-terminal" evidence="2">
    <location>
        <begin position="39"/>
        <end position="132"/>
    </location>
</feature>
<gene>
    <name evidence="4" type="ORF">UQ64_04205</name>
</gene>
<evidence type="ECO:0000313" key="5">
    <source>
        <dbReference type="Proteomes" id="UP000054709"/>
    </source>
</evidence>
<accession>A0A0W1B4R2</accession>
<dbReference type="Proteomes" id="UP000054709">
    <property type="component" value="Unassembled WGS sequence"/>
</dbReference>
<dbReference type="EMBL" id="LCZJ02000012">
    <property type="protein sequence ID" value="KTD88530.1"/>
    <property type="molecule type" value="Genomic_DNA"/>
</dbReference>
<dbReference type="RefSeq" id="WP_060621659.1">
    <property type="nucleotide sequence ID" value="NZ_LCZJ02000012.1"/>
</dbReference>
<feature type="signal peptide" evidence="1">
    <location>
        <begin position="1"/>
        <end position="29"/>
    </location>
</feature>
<dbReference type="InterPro" id="IPR018711">
    <property type="entry name" value="NAGPA"/>
</dbReference>
<dbReference type="Gene3D" id="3.30.457.10">
    <property type="entry name" value="Copper amine oxidase-like, N-terminal domain"/>
    <property type="match status" value="1"/>
</dbReference>
<proteinExistence type="predicted"/>
<dbReference type="SUPFAM" id="SSF55383">
    <property type="entry name" value="Copper amine oxidase, domain N"/>
    <property type="match status" value="1"/>
</dbReference>
<keyword evidence="5" id="KW-1185">Reference proteome</keyword>
<organism evidence="4 5">
    <name type="scientific">Paenibacillus etheri</name>
    <dbReference type="NCBI Taxonomy" id="1306852"/>
    <lineage>
        <taxon>Bacteria</taxon>
        <taxon>Bacillati</taxon>
        <taxon>Bacillota</taxon>
        <taxon>Bacilli</taxon>
        <taxon>Bacillales</taxon>
        <taxon>Paenibacillaceae</taxon>
        <taxon>Paenibacillus</taxon>
    </lineage>
</organism>
<evidence type="ECO:0000313" key="4">
    <source>
        <dbReference type="EMBL" id="KTD88530.1"/>
    </source>
</evidence>
<comment type="caution">
    <text evidence="4">The sequence shown here is derived from an EMBL/GenBank/DDBJ whole genome shotgun (WGS) entry which is preliminary data.</text>
</comment>
<dbReference type="InterPro" id="IPR036582">
    <property type="entry name" value="Mao_N_sf"/>
</dbReference>
<dbReference type="Pfam" id="PF07833">
    <property type="entry name" value="Cu_amine_oxidN1"/>
    <property type="match status" value="1"/>
</dbReference>
<protein>
    <submittedName>
        <fullName evidence="4">Copper amine oxidase</fullName>
    </submittedName>
</protein>
<evidence type="ECO:0000256" key="1">
    <source>
        <dbReference type="SAM" id="SignalP"/>
    </source>
</evidence>
<dbReference type="InterPro" id="IPR012854">
    <property type="entry name" value="Cu_amine_oxidase-like_N"/>
</dbReference>
<feature type="domain" description="Phosphodiester glycosidase" evidence="3">
    <location>
        <begin position="209"/>
        <end position="382"/>
    </location>
</feature>
<sequence>MKKLMFPFFLAFLLCLVPVYTICSTTAGAAPVPKNTVYVTKNNHSYIPLRLLNNFTGIHAEWNASDKRITITNADTKITLTVGQASALVNDKPVTLTDSAFSDNGTVYIPLSFISKTLGFQLEWNPEASSVTLTNNDISSTVPVQTGALIKSDSSPVVSASKTFKVGGRSFKAQTVTVSLLHPKVKLDVVLAGNTVGKVEDLSSLAKRNNAVVAINGTFFDAYTKGAYKAPYGYMVSGGKMLKNSSGDRRTIFAYDSNHLASLIPGLEFTNHFASGSMEGALQAGPRLLVNGKVSLNVAAEGFKDAKILTGGGARSALGLTRDHKLILLTTGGATIPQLAEMMKQAGAYQAMNLDGGASSGLYYNGKYLTTPGRQISNAIVVKYQ</sequence>
<evidence type="ECO:0000259" key="2">
    <source>
        <dbReference type="Pfam" id="PF07833"/>
    </source>
</evidence>
<evidence type="ECO:0000259" key="3">
    <source>
        <dbReference type="Pfam" id="PF09992"/>
    </source>
</evidence>
<dbReference type="Pfam" id="PF09992">
    <property type="entry name" value="NAGPA"/>
    <property type="match status" value="1"/>
</dbReference>
<feature type="chain" id="PRO_5006920427" evidence="1">
    <location>
        <begin position="30"/>
        <end position="385"/>
    </location>
</feature>
<dbReference type="PANTHER" id="PTHR40446:SF2">
    <property type="entry name" value="N-ACETYLGLUCOSAMINE-1-PHOSPHODIESTER ALPHA-N-ACETYLGLUCOSAMINIDASE"/>
    <property type="match status" value="1"/>
</dbReference>
<keyword evidence="1" id="KW-0732">Signal</keyword>
<dbReference type="PANTHER" id="PTHR40446">
    <property type="entry name" value="N-ACETYLGLUCOSAMINE-1-PHOSPHODIESTER ALPHA-N-ACETYLGLUCOSAMINIDASE"/>
    <property type="match status" value="1"/>
</dbReference>
<dbReference type="AlphaFoldDB" id="A0A0W1B4R2"/>